<comment type="catalytic activity">
    <reaction evidence="7">
        <text>L-threonyl-[protein] + ATP = O-phospho-L-threonyl-[protein] + ADP + H(+)</text>
        <dbReference type="Rhea" id="RHEA:46608"/>
        <dbReference type="Rhea" id="RHEA-COMP:11060"/>
        <dbReference type="Rhea" id="RHEA-COMP:11605"/>
        <dbReference type="ChEBI" id="CHEBI:15378"/>
        <dbReference type="ChEBI" id="CHEBI:30013"/>
        <dbReference type="ChEBI" id="CHEBI:30616"/>
        <dbReference type="ChEBI" id="CHEBI:61977"/>
        <dbReference type="ChEBI" id="CHEBI:456216"/>
        <dbReference type="EC" id="2.7.11.1"/>
    </reaction>
</comment>
<evidence type="ECO:0000256" key="7">
    <source>
        <dbReference type="ARBA" id="ARBA00047899"/>
    </source>
</evidence>
<evidence type="ECO:0000256" key="3">
    <source>
        <dbReference type="ARBA" id="ARBA00022679"/>
    </source>
</evidence>
<dbReference type="InterPro" id="IPR000719">
    <property type="entry name" value="Prot_kinase_dom"/>
</dbReference>
<comment type="caution">
    <text evidence="10">The sequence shown here is derived from an EMBL/GenBank/DDBJ whole genome shotgun (WGS) entry which is preliminary data.</text>
</comment>
<keyword evidence="6" id="KW-0067">ATP-binding</keyword>
<evidence type="ECO:0000256" key="2">
    <source>
        <dbReference type="ARBA" id="ARBA00022527"/>
    </source>
</evidence>
<evidence type="ECO:0000313" key="10">
    <source>
        <dbReference type="EMBL" id="CAF1484631.1"/>
    </source>
</evidence>
<dbReference type="EMBL" id="CAJNOQ010021340">
    <property type="protein sequence ID" value="CAF1484631.1"/>
    <property type="molecule type" value="Genomic_DNA"/>
</dbReference>
<organism evidence="10 12">
    <name type="scientific">Didymodactylos carnosus</name>
    <dbReference type="NCBI Taxonomy" id="1234261"/>
    <lineage>
        <taxon>Eukaryota</taxon>
        <taxon>Metazoa</taxon>
        <taxon>Spiralia</taxon>
        <taxon>Gnathifera</taxon>
        <taxon>Rotifera</taxon>
        <taxon>Eurotatoria</taxon>
        <taxon>Bdelloidea</taxon>
        <taxon>Philodinida</taxon>
        <taxon>Philodinidae</taxon>
        <taxon>Didymodactylos</taxon>
    </lineage>
</organism>
<keyword evidence="12" id="KW-1185">Reference proteome</keyword>
<keyword evidence="3" id="KW-0808">Transferase</keyword>
<evidence type="ECO:0000256" key="1">
    <source>
        <dbReference type="ARBA" id="ARBA00012513"/>
    </source>
</evidence>
<sequence length="116" mass="13335">MLGKGSQGEVWLVVSVQGGSKQFVMKRFLLNISHDTYTTDGEPEKEAKLLSKLQHPNIVQYIDSFQCERYLNIVMTYCAGGDLYTKIKQQKLKKQLFSEEQIVDWFVQICTAIQVI</sequence>
<dbReference type="Gene3D" id="1.10.510.10">
    <property type="entry name" value="Transferase(Phosphotransferase) domain 1"/>
    <property type="match status" value="1"/>
</dbReference>
<feature type="domain" description="Protein kinase" evidence="9">
    <location>
        <begin position="1"/>
        <end position="116"/>
    </location>
</feature>
<evidence type="ECO:0000259" key="9">
    <source>
        <dbReference type="PROSITE" id="PS50011"/>
    </source>
</evidence>
<keyword evidence="5" id="KW-0418">Kinase</keyword>
<dbReference type="InterPro" id="IPR051131">
    <property type="entry name" value="NEK_Ser/Thr_kinase_NIMA"/>
</dbReference>
<dbReference type="Proteomes" id="UP000663829">
    <property type="component" value="Unassembled WGS sequence"/>
</dbReference>
<gene>
    <name evidence="10" type="ORF">GPM918_LOCUS35987</name>
    <name evidence="11" type="ORF">SRO942_LOCUS36716</name>
</gene>
<evidence type="ECO:0000256" key="4">
    <source>
        <dbReference type="ARBA" id="ARBA00022741"/>
    </source>
</evidence>
<dbReference type="Gene3D" id="3.30.200.20">
    <property type="entry name" value="Phosphorylase Kinase, domain 1"/>
    <property type="match status" value="1"/>
</dbReference>
<evidence type="ECO:0000313" key="11">
    <source>
        <dbReference type="EMBL" id="CAF4348958.1"/>
    </source>
</evidence>
<dbReference type="PANTHER" id="PTHR44899">
    <property type="entry name" value="CAMK FAMILY PROTEIN KINASE"/>
    <property type="match status" value="1"/>
</dbReference>
<proteinExistence type="predicted"/>
<dbReference type="SUPFAM" id="SSF56112">
    <property type="entry name" value="Protein kinase-like (PK-like)"/>
    <property type="match status" value="1"/>
</dbReference>
<protein>
    <recommendedName>
        <fullName evidence="1">non-specific serine/threonine protein kinase</fullName>
        <ecNumber evidence="1">2.7.11.1</ecNumber>
    </recommendedName>
</protein>
<dbReference type="PROSITE" id="PS50011">
    <property type="entry name" value="PROTEIN_KINASE_DOM"/>
    <property type="match status" value="1"/>
</dbReference>
<keyword evidence="4" id="KW-0547">Nucleotide-binding</keyword>
<dbReference type="GO" id="GO:0005524">
    <property type="term" value="F:ATP binding"/>
    <property type="evidence" value="ECO:0007669"/>
    <property type="project" value="UniProtKB-KW"/>
</dbReference>
<dbReference type="GO" id="GO:0004674">
    <property type="term" value="F:protein serine/threonine kinase activity"/>
    <property type="evidence" value="ECO:0007669"/>
    <property type="project" value="UniProtKB-KW"/>
</dbReference>
<evidence type="ECO:0000313" key="12">
    <source>
        <dbReference type="Proteomes" id="UP000663829"/>
    </source>
</evidence>
<evidence type="ECO:0000256" key="6">
    <source>
        <dbReference type="ARBA" id="ARBA00022840"/>
    </source>
</evidence>
<comment type="catalytic activity">
    <reaction evidence="8">
        <text>L-seryl-[protein] + ATP = O-phospho-L-seryl-[protein] + ADP + H(+)</text>
        <dbReference type="Rhea" id="RHEA:17989"/>
        <dbReference type="Rhea" id="RHEA-COMP:9863"/>
        <dbReference type="Rhea" id="RHEA-COMP:11604"/>
        <dbReference type="ChEBI" id="CHEBI:15378"/>
        <dbReference type="ChEBI" id="CHEBI:29999"/>
        <dbReference type="ChEBI" id="CHEBI:30616"/>
        <dbReference type="ChEBI" id="CHEBI:83421"/>
        <dbReference type="ChEBI" id="CHEBI:456216"/>
        <dbReference type="EC" id="2.7.11.1"/>
    </reaction>
</comment>
<dbReference type="InterPro" id="IPR011009">
    <property type="entry name" value="Kinase-like_dom_sf"/>
</dbReference>
<dbReference type="EC" id="2.7.11.1" evidence="1"/>
<accession>A0A815S2P5</accession>
<dbReference type="Proteomes" id="UP000681722">
    <property type="component" value="Unassembled WGS sequence"/>
</dbReference>
<dbReference type="AlphaFoldDB" id="A0A815S2P5"/>
<name>A0A815S2P5_9BILA</name>
<evidence type="ECO:0000256" key="5">
    <source>
        <dbReference type="ARBA" id="ARBA00022777"/>
    </source>
</evidence>
<dbReference type="PANTHER" id="PTHR44899:SF7">
    <property type="entry name" value="NIMA-RELATED KINASE"/>
    <property type="match status" value="1"/>
</dbReference>
<evidence type="ECO:0000256" key="8">
    <source>
        <dbReference type="ARBA" id="ARBA00048679"/>
    </source>
</evidence>
<dbReference type="Pfam" id="PF00069">
    <property type="entry name" value="Pkinase"/>
    <property type="match status" value="1"/>
</dbReference>
<dbReference type="OrthoDB" id="248923at2759"/>
<keyword evidence="2" id="KW-0723">Serine/threonine-protein kinase</keyword>
<dbReference type="EMBL" id="CAJOBC010086830">
    <property type="protein sequence ID" value="CAF4348958.1"/>
    <property type="molecule type" value="Genomic_DNA"/>
</dbReference>
<reference evidence="10" key="1">
    <citation type="submission" date="2021-02" db="EMBL/GenBank/DDBJ databases">
        <authorList>
            <person name="Nowell W R."/>
        </authorList>
    </citation>
    <scope>NUCLEOTIDE SEQUENCE</scope>
</reference>